<dbReference type="PROSITE" id="PS00202">
    <property type="entry name" value="RUBREDOXIN"/>
    <property type="match status" value="1"/>
</dbReference>
<dbReference type="GO" id="GO:0046872">
    <property type="term" value="F:metal ion binding"/>
    <property type="evidence" value="ECO:0007669"/>
    <property type="project" value="UniProtKB-KW"/>
</dbReference>
<evidence type="ECO:0008006" key="4">
    <source>
        <dbReference type="Google" id="ProtNLM"/>
    </source>
</evidence>
<evidence type="ECO:0000313" key="3">
    <source>
        <dbReference type="Proteomes" id="UP000057158"/>
    </source>
</evidence>
<dbReference type="AlphaFoldDB" id="A0A0M4D1B8"/>
<reference evidence="2 3" key="1">
    <citation type="submission" date="2015-07" db="EMBL/GenBank/DDBJ databases">
        <title>Isolation and Genomic Characterization of a Novel Halophilic Metal-Reducing Deltaproteobacterium from the Deep Subsurface.</title>
        <authorList>
            <person name="Badalamenti J.P."/>
            <person name="Summers Z.M."/>
            <person name="Gralnick J.A."/>
            <person name="Bond D.R."/>
        </authorList>
    </citation>
    <scope>NUCLEOTIDE SEQUENCE [LARGE SCALE GENOMIC DNA]</scope>
    <source>
        <strain evidence="2 3">WTL</strain>
    </source>
</reference>
<dbReference type="KEGG" id="des:DSOUD_1080"/>
<keyword evidence="3" id="KW-1185">Reference proteome</keyword>
<accession>A0A0M4D1B8</accession>
<evidence type="ECO:0000256" key="1">
    <source>
        <dbReference type="ARBA" id="ARBA00022723"/>
    </source>
</evidence>
<dbReference type="Proteomes" id="UP000057158">
    <property type="component" value="Chromosome"/>
</dbReference>
<dbReference type="PATRIC" id="fig|1603606.3.peg.1185"/>
<protein>
    <recommendedName>
        <fullName evidence="4">Transposase</fullName>
    </recommendedName>
</protein>
<dbReference type="RefSeq" id="WP_157671773.1">
    <property type="nucleotide sequence ID" value="NZ_CP010802.1"/>
</dbReference>
<keyword evidence="1" id="KW-0479">Metal-binding</keyword>
<dbReference type="InterPro" id="IPR018527">
    <property type="entry name" value="Rubredoxin_Fe_BS"/>
</dbReference>
<proteinExistence type="predicted"/>
<evidence type="ECO:0000313" key="2">
    <source>
        <dbReference type="EMBL" id="ALC15864.1"/>
    </source>
</evidence>
<sequence>MVEEGWRCPACGQSRAWCLGDGRCKCRGCGRRYTPSRRRRLDAGLRRRLALCFWQMVPTRQAATVVHLNRKTVQSYYRALRRGIGGREGWSEPEGSGGEGELPKAIKGLVLEGGRIRVVPPQKAAEAPQCAMIYLRTNGPAHPRALSDLQLWVSQGSGTAAETFVRFWTFAGRLSTRSRGQHLQDVPLFFSEVAYRVNQRENPRVIDNLCRLIDGSAP</sequence>
<gene>
    <name evidence="2" type="ORF">DSOUD_1080</name>
</gene>
<name>A0A0M4D1B8_9BACT</name>
<organism evidence="2 3">
    <name type="scientific">Desulfuromonas soudanensis</name>
    <dbReference type="NCBI Taxonomy" id="1603606"/>
    <lineage>
        <taxon>Bacteria</taxon>
        <taxon>Pseudomonadati</taxon>
        <taxon>Thermodesulfobacteriota</taxon>
        <taxon>Desulfuromonadia</taxon>
        <taxon>Desulfuromonadales</taxon>
        <taxon>Desulfuromonadaceae</taxon>
        <taxon>Desulfuromonas</taxon>
    </lineage>
</organism>
<dbReference type="EMBL" id="CP010802">
    <property type="protein sequence ID" value="ALC15864.1"/>
    <property type="molecule type" value="Genomic_DNA"/>
</dbReference>